<name>A0A5J4U4R4_9EUKA</name>
<keyword evidence="1" id="KW-0175">Coiled coil</keyword>
<proteinExistence type="predicted"/>
<organism evidence="2 3">
    <name type="scientific">Streblomastix strix</name>
    <dbReference type="NCBI Taxonomy" id="222440"/>
    <lineage>
        <taxon>Eukaryota</taxon>
        <taxon>Metamonada</taxon>
        <taxon>Preaxostyla</taxon>
        <taxon>Oxymonadida</taxon>
        <taxon>Streblomastigidae</taxon>
        <taxon>Streblomastix</taxon>
    </lineage>
</organism>
<sequence length="169" mass="19510">MKLLLDIGNASSIAAEAIRMSQENRSGDINEDVYNNWLSVIQKMDEIDVISLLKEIKSSKSSFNLPKSITQNISGIVKIYAEAIDYLFRAINIKRQKMNNEQSIIQLINGSIQQMDLQLDEIRNRLEDLILRFKETKGKNVENYELVLQELNNIQTSIQPNEVQKRKQK</sequence>
<evidence type="ECO:0008006" key="4">
    <source>
        <dbReference type="Google" id="ProtNLM"/>
    </source>
</evidence>
<evidence type="ECO:0000256" key="1">
    <source>
        <dbReference type="SAM" id="Coils"/>
    </source>
</evidence>
<feature type="coiled-coil region" evidence="1">
    <location>
        <begin position="112"/>
        <end position="139"/>
    </location>
</feature>
<protein>
    <recommendedName>
        <fullName evidence="4">Dynein heavy chain tail domain-containing protein</fullName>
    </recommendedName>
</protein>
<accession>A0A5J4U4R4</accession>
<dbReference type="AlphaFoldDB" id="A0A5J4U4R4"/>
<evidence type="ECO:0000313" key="3">
    <source>
        <dbReference type="Proteomes" id="UP000324800"/>
    </source>
</evidence>
<gene>
    <name evidence="2" type="ORF">EZS28_039493</name>
</gene>
<dbReference type="EMBL" id="SNRW01020982">
    <property type="protein sequence ID" value="KAA6364981.1"/>
    <property type="molecule type" value="Genomic_DNA"/>
</dbReference>
<reference evidence="2 3" key="1">
    <citation type="submission" date="2019-03" db="EMBL/GenBank/DDBJ databases">
        <title>Single cell metagenomics reveals metabolic interactions within the superorganism composed of flagellate Streblomastix strix and complex community of Bacteroidetes bacteria on its surface.</title>
        <authorList>
            <person name="Treitli S.C."/>
            <person name="Kolisko M."/>
            <person name="Husnik F."/>
            <person name="Keeling P."/>
            <person name="Hampl V."/>
        </authorList>
    </citation>
    <scope>NUCLEOTIDE SEQUENCE [LARGE SCALE GENOMIC DNA]</scope>
    <source>
        <strain evidence="2">ST1C</strain>
    </source>
</reference>
<comment type="caution">
    <text evidence="2">The sequence shown here is derived from an EMBL/GenBank/DDBJ whole genome shotgun (WGS) entry which is preliminary data.</text>
</comment>
<dbReference type="Proteomes" id="UP000324800">
    <property type="component" value="Unassembled WGS sequence"/>
</dbReference>
<evidence type="ECO:0000313" key="2">
    <source>
        <dbReference type="EMBL" id="KAA6364981.1"/>
    </source>
</evidence>